<evidence type="ECO:0000256" key="1">
    <source>
        <dbReference type="SAM" id="MobiDB-lite"/>
    </source>
</evidence>
<evidence type="ECO:0000313" key="2">
    <source>
        <dbReference type="EMBL" id="MFC6154628.1"/>
    </source>
</evidence>
<dbReference type="EMBL" id="JBHSQI010000008">
    <property type="protein sequence ID" value="MFC6154628.1"/>
    <property type="molecule type" value="Genomic_DNA"/>
</dbReference>
<dbReference type="RefSeq" id="WP_128316364.1">
    <property type="nucleotide sequence ID" value="NZ_CP034929.1"/>
</dbReference>
<feature type="region of interest" description="Disordered" evidence="1">
    <location>
        <begin position="18"/>
        <end position="64"/>
    </location>
</feature>
<dbReference type="Proteomes" id="UP001596098">
    <property type="component" value="Unassembled WGS sequence"/>
</dbReference>
<keyword evidence="3" id="KW-1185">Reference proteome</keyword>
<sequence>MFCVLAGLFALTACTSETKGPEASNSVDPSSLYGSPESPQTPGGSGSLPALSDDDQIPPGENGELVPGVYALLGEMTPEQKLVVDTASYLKVKQCMKDQGFTFLDPAPKLEVQKRSAVLFDGYIGILDADYAKGYGYQLNPSSIGMEDERQAQSGQKYPSAEYEFALKVAGDGGCLGQTEKLIDKNRPSEDESTPILGKIYETSLTATYADADYKRALKLWSTCMRSAGFNYATPAEAFGAFDGFTLTDAVPDPPAVETKTAVADVECKRSSRLADVFRSVFWDHQVAMAEKNRPTLKVLEEVNAQLLRNAQQIIKELG</sequence>
<evidence type="ECO:0008006" key="4">
    <source>
        <dbReference type="Google" id="ProtNLM"/>
    </source>
</evidence>
<proteinExistence type="predicted"/>
<accession>A0ABW1QZI5</accession>
<comment type="caution">
    <text evidence="2">The sequence shown here is derived from an EMBL/GenBank/DDBJ whole genome shotgun (WGS) entry which is preliminary data.</text>
</comment>
<protein>
    <recommendedName>
        <fullName evidence="4">Lipoprotein</fullName>
    </recommendedName>
</protein>
<feature type="compositionally biased region" description="Polar residues" evidence="1">
    <location>
        <begin position="18"/>
        <end position="42"/>
    </location>
</feature>
<organism evidence="2 3">
    <name type="scientific">Nocardioides yefusunii</name>
    <dbReference type="NCBI Taxonomy" id="2500546"/>
    <lineage>
        <taxon>Bacteria</taxon>
        <taxon>Bacillati</taxon>
        <taxon>Actinomycetota</taxon>
        <taxon>Actinomycetes</taxon>
        <taxon>Propionibacteriales</taxon>
        <taxon>Nocardioidaceae</taxon>
        <taxon>Nocardioides</taxon>
    </lineage>
</organism>
<evidence type="ECO:0000313" key="3">
    <source>
        <dbReference type="Proteomes" id="UP001596098"/>
    </source>
</evidence>
<gene>
    <name evidence="2" type="ORF">ACFPWU_13240</name>
</gene>
<reference evidence="3" key="1">
    <citation type="journal article" date="2019" name="Int. J. Syst. Evol. Microbiol.">
        <title>The Global Catalogue of Microorganisms (GCM) 10K type strain sequencing project: providing services to taxonomists for standard genome sequencing and annotation.</title>
        <authorList>
            <consortium name="The Broad Institute Genomics Platform"/>
            <consortium name="The Broad Institute Genome Sequencing Center for Infectious Disease"/>
            <person name="Wu L."/>
            <person name="Ma J."/>
        </authorList>
    </citation>
    <scope>NUCLEOTIDE SEQUENCE [LARGE SCALE GENOMIC DNA]</scope>
    <source>
        <strain evidence="3">DFY28</strain>
    </source>
</reference>
<name>A0ABW1QZI5_9ACTN</name>